<proteinExistence type="predicted"/>
<evidence type="ECO:0000313" key="2">
    <source>
        <dbReference type="Proteomes" id="UP001152795"/>
    </source>
</evidence>
<dbReference type="Proteomes" id="UP001152795">
    <property type="component" value="Unassembled WGS sequence"/>
</dbReference>
<reference evidence="1" key="1">
    <citation type="submission" date="2020-04" db="EMBL/GenBank/DDBJ databases">
        <authorList>
            <person name="Alioto T."/>
            <person name="Alioto T."/>
            <person name="Gomez Garrido J."/>
        </authorList>
    </citation>
    <scope>NUCLEOTIDE SEQUENCE</scope>
    <source>
        <strain evidence="1">A484AB</strain>
    </source>
</reference>
<dbReference type="PANTHER" id="PTHR21301:SF10">
    <property type="entry name" value="REVERSE TRANSCRIPTASE DOMAIN-CONTAINING PROTEIN"/>
    <property type="match status" value="1"/>
</dbReference>
<feature type="non-terminal residue" evidence="1">
    <location>
        <position position="75"/>
    </location>
</feature>
<dbReference type="PANTHER" id="PTHR21301">
    <property type="entry name" value="REVERSE TRANSCRIPTASE"/>
    <property type="match status" value="1"/>
</dbReference>
<evidence type="ECO:0000313" key="1">
    <source>
        <dbReference type="EMBL" id="CAB4005143.1"/>
    </source>
</evidence>
<name>A0A7D9E9J1_PARCT</name>
<sequence>MGSPVSVVTAEMVIQRLEEKVLGTYTNPPPFWFRYVDDTMTSLHKDEKNNFLEHLNQQNPSNQFTIEPELNGKIA</sequence>
<accession>A0A7D9E9J1</accession>
<dbReference type="AlphaFoldDB" id="A0A7D9E9J1"/>
<comment type="caution">
    <text evidence="1">The sequence shown here is derived from an EMBL/GenBank/DDBJ whole genome shotgun (WGS) entry which is preliminary data.</text>
</comment>
<keyword evidence="2" id="KW-1185">Reference proteome</keyword>
<dbReference type="OrthoDB" id="8037262at2759"/>
<gene>
    <name evidence="1" type="ORF">PACLA_8A023723</name>
</gene>
<organism evidence="1 2">
    <name type="scientific">Paramuricea clavata</name>
    <name type="common">Red gorgonian</name>
    <name type="synonym">Violescent sea-whip</name>
    <dbReference type="NCBI Taxonomy" id="317549"/>
    <lineage>
        <taxon>Eukaryota</taxon>
        <taxon>Metazoa</taxon>
        <taxon>Cnidaria</taxon>
        <taxon>Anthozoa</taxon>
        <taxon>Octocorallia</taxon>
        <taxon>Malacalcyonacea</taxon>
        <taxon>Plexauridae</taxon>
        <taxon>Paramuricea</taxon>
    </lineage>
</organism>
<protein>
    <submittedName>
        <fullName evidence="1">Uncharacterized protein</fullName>
    </submittedName>
</protein>
<dbReference type="EMBL" id="CACRXK020005105">
    <property type="protein sequence ID" value="CAB4005143.1"/>
    <property type="molecule type" value="Genomic_DNA"/>
</dbReference>